<dbReference type="SMART" id="SM00318">
    <property type="entry name" value="SNc"/>
    <property type="match status" value="1"/>
</dbReference>
<proteinExistence type="predicted"/>
<dbReference type="InterPro" id="IPR035437">
    <property type="entry name" value="SNase_OB-fold_sf"/>
</dbReference>
<dbReference type="InterPro" id="IPR016071">
    <property type="entry name" value="Staphylococal_nuclease_OB-fold"/>
</dbReference>
<evidence type="ECO:0000259" key="1">
    <source>
        <dbReference type="PROSITE" id="PS50830"/>
    </source>
</evidence>
<dbReference type="RefSeq" id="WP_060908901.1">
    <property type="nucleotide sequence ID" value="NZ_CP126038.1"/>
</dbReference>
<organism evidence="2 3">
    <name type="scientific">Bradyrhizobium diazoefficiens</name>
    <dbReference type="NCBI Taxonomy" id="1355477"/>
    <lineage>
        <taxon>Bacteria</taxon>
        <taxon>Pseudomonadati</taxon>
        <taxon>Pseudomonadota</taxon>
        <taxon>Alphaproteobacteria</taxon>
        <taxon>Hyphomicrobiales</taxon>
        <taxon>Nitrobacteraceae</taxon>
        <taxon>Bradyrhizobium</taxon>
    </lineage>
</organism>
<dbReference type="Pfam" id="PF00565">
    <property type="entry name" value="SNase"/>
    <property type="match status" value="1"/>
</dbReference>
<reference evidence="2 3" key="1">
    <citation type="submission" date="2014-11" db="EMBL/GenBank/DDBJ databases">
        <title>Symbiosis island explosion on the genome of extra-slow-growing strains of soybean bradyrhizobia with massive insertion sequences.</title>
        <authorList>
            <person name="Iida T."/>
            <person name="Minamisawa K."/>
        </authorList>
    </citation>
    <scope>NUCLEOTIDE SEQUENCE [LARGE SCALE GENOMIC DNA]</scope>
    <source>
        <strain evidence="2 3">NK6</strain>
    </source>
</reference>
<evidence type="ECO:0000313" key="3">
    <source>
        <dbReference type="Proteomes" id="UP000063308"/>
    </source>
</evidence>
<name>A0A0E4FTP3_9BRAD</name>
<feature type="domain" description="TNase-like" evidence="1">
    <location>
        <begin position="24"/>
        <end position="219"/>
    </location>
</feature>
<dbReference type="SUPFAM" id="SSF50199">
    <property type="entry name" value="Staphylococcal nuclease"/>
    <property type="match status" value="1"/>
</dbReference>
<dbReference type="Proteomes" id="UP000063308">
    <property type="component" value="Chromosome"/>
</dbReference>
<dbReference type="PROSITE" id="PS50830">
    <property type="entry name" value="TNASE_3"/>
    <property type="match status" value="1"/>
</dbReference>
<protein>
    <recommendedName>
        <fullName evidence="1">TNase-like domain-containing protein</fullName>
    </recommendedName>
</protein>
<dbReference type="Gene3D" id="2.40.50.90">
    <property type="match status" value="1"/>
</dbReference>
<dbReference type="AlphaFoldDB" id="A0A0E4FTP3"/>
<accession>A0A0E4FTP3</accession>
<evidence type="ECO:0000313" key="2">
    <source>
        <dbReference type="EMBL" id="BAR55272.1"/>
    </source>
</evidence>
<sequence>MPVGLLEVEGTIEVSQFWPEGRSDADTTKVVVNVAPDAIRFRKNDTSPFQPTHVFDNAKVKGRTNTAPIKNGKLTVRLQGIDAPELHYQPSPLSPAEKKGLTDAKRQAYHEVTHPYRQFLGATSSKALHDFLSRAGGATLACRVFTRVDAPNEVFDTYGRLVGDIEVTVAKQTVDINHWLVEQGFAYPTFYSSMNDDEIKAFLVLAKAARTKKLPVWKHLAKTVPAFDFDLREPKKNETDVLATDKGPVILPKLYRRQTNWSARKKAKVTSQTFQKFLGEGSGGKPDTCYEIDDFLTNGVHSATPRNFAEFVEGGKTIKFQPEGLVFGEAPSMLVGADGKPIVHF</sequence>
<gene>
    <name evidence="2" type="ORF">NK6_2090</name>
</gene>
<dbReference type="EMBL" id="AP014685">
    <property type="protein sequence ID" value="BAR55272.1"/>
    <property type="molecule type" value="Genomic_DNA"/>
</dbReference>